<evidence type="ECO:0000313" key="3">
    <source>
        <dbReference type="Proteomes" id="UP000692954"/>
    </source>
</evidence>
<keyword evidence="3" id="KW-1185">Reference proteome</keyword>
<feature type="transmembrane region" description="Helical" evidence="1">
    <location>
        <begin position="27"/>
        <end position="46"/>
    </location>
</feature>
<keyword evidence="1" id="KW-0472">Membrane</keyword>
<evidence type="ECO:0000313" key="2">
    <source>
        <dbReference type="EMBL" id="CAD8071985.1"/>
    </source>
</evidence>
<protein>
    <recommendedName>
        <fullName evidence="4">Transmembrane protein</fullName>
    </recommendedName>
</protein>
<organism evidence="2 3">
    <name type="scientific">Paramecium sonneborni</name>
    <dbReference type="NCBI Taxonomy" id="65129"/>
    <lineage>
        <taxon>Eukaryota</taxon>
        <taxon>Sar</taxon>
        <taxon>Alveolata</taxon>
        <taxon>Ciliophora</taxon>
        <taxon>Intramacronucleata</taxon>
        <taxon>Oligohymenophorea</taxon>
        <taxon>Peniculida</taxon>
        <taxon>Parameciidae</taxon>
        <taxon>Paramecium</taxon>
    </lineage>
</organism>
<sequence>MVQNFENCLTLLPFGINILIRGLSKQLRIFIFTIIIGIQIMTFLTIKPQNCHQIECPKIEKNNERILFYEKYNIQDDDLNLLRSEHFQQAYIINAFNFQLGVFLIFFPLFYQEKYEKIMNSVLYVILVIFSLEASLLLTTEIIRIPLFDFTYFEFFSFIKIQEISIILIVREICSFFNKTNQDLLREALIFQRNKIRDQEQLNQIENKLRCLEEKPQKSIFSTENTRYFIGVFGILQMFL</sequence>
<dbReference type="Proteomes" id="UP000692954">
    <property type="component" value="Unassembled WGS sequence"/>
</dbReference>
<dbReference type="EMBL" id="CAJJDN010000028">
    <property type="protein sequence ID" value="CAD8071985.1"/>
    <property type="molecule type" value="Genomic_DNA"/>
</dbReference>
<dbReference type="AlphaFoldDB" id="A0A8S1M104"/>
<keyword evidence="1" id="KW-0812">Transmembrane</keyword>
<accession>A0A8S1M104</accession>
<keyword evidence="1" id="KW-1133">Transmembrane helix</keyword>
<dbReference type="OrthoDB" id="307267at2759"/>
<evidence type="ECO:0008006" key="4">
    <source>
        <dbReference type="Google" id="ProtNLM"/>
    </source>
</evidence>
<evidence type="ECO:0000256" key="1">
    <source>
        <dbReference type="SAM" id="Phobius"/>
    </source>
</evidence>
<comment type="caution">
    <text evidence="2">The sequence shown here is derived from an EMBL/GenBank/DDBJ whole genome shotgun (WGS) entry which is preliminary data.</text>
</comment>
<feature type="transmembrane region" description="Helical" evidence="1">
    <location>
        <begin position="91"/>
        <end position="111"/>
    </location>
</feature>
<feature type="transmembrane region" description="Helical" evidence="1">
    <location>
        <begin position="118"/>
        <end position="138"/>
    </location>
</feature>
<proteinExistence type="predicted"/>
<reference evidence="2" key="1">
    <citation type="submission" date="2021-01" db="EMBL/GenBank/DDBJ databases">
        <authorList>
            <consortium name="Genoscope - CEA"/>
            <person name="William W."/>
        </authorList>
    </citation>
    <scope>NUCLEOTIDE SEQUENCE</scope>
</reference>
<gene>
    <name evidence="2" type="ORF">PSON_ATCC_30995.1.T0280364</name>
</gene>
<name>A0A8S1M104_9CILI</name>